<dbReference type="RefSeq" id="WP_068771448.1">
    <property type="nucleotide sequence ID" value="NZ_CP109796.1"/>
</dbReference>
<evidence type="ECO:0000256" key="1">
    <source>
        <dbReference type="ARBA" id="ARBA00023016"/>
    </source>
</evidence>
<gene>
    <name evidence="6" type="ORF">AW736_16830</name>
</gene>
<dbReference type="SUPFAM" id="SSF49764">
    <property type="entry name" value="HSP20-like chaperones"/>
    <property type="match status" value="1"/>
</dbReference>
<dbReference type="InterPro" id="IPR044587">
    <property type="entry name" value="HSP21-like"/>
</dbReference>
<dbReference type="InterPro" id="IPR002068">
    <property type="entry name" value="A-crystallin/Hsp20_dom"/>
</dbReference>
<dbReference type="Proteomes" id="UP000078486">
    <property type="component" value="Unassembled WGS sequence"/>
</dbReference>
<dbReference type="PANTHER" id="PTHR46733">
    <property type="entry name" value="26.5 KDA HEAT SHOCK PROTEIN, MITOCHONDRIAL"/>
    <property type="match status" value="1"/>
</dbReference>
<evidence type="ECO:0000313" key="7">
    <source>
        <dbReference type="Proteomes" id="UP000078486"/>
    </source>
</evidence>
<accession>A0A178IFJ6</accession>
<dbReference type="CDD" id="cd06464">
    <property type="entry name" value="ACD_sHsps-like"/>
    <property type="match status" value="1"/>
</dbReference>
<evidence type="ECO:0000259" key="5">
    <source>
        <dbReference type="PROSITE" id="PS51203"/>
    </source>
</evidence>
<dbReference type="InterPro" id="IPR007052">
    <property type="entry name" value="CS_dom"/>
</dbReference>
<evidence type="ECO:0000259" key="4">
    <source>
        <dbReference type="PROSITE" id="PS01031"/>
    </source>
</evidence>
<keyword evidence="7" id="KW-1185">Reference proteome</keyword>
<comment type="caution">
    <text evidence="6">The sequence shown here is derived from an EMBL/GenBank/DDBJ whole genome shotgun (WGS) entry which is preliminary data.</text>
</comment>
<keyword evidence="1" id="KW-0346">Stress response</keyword>
<dbReference type="PROSITE" id="PS51203">
    <property type="entry name" value="CS"/>
    <property type="match status" value="1"/>
</dbReference>
<evidence type="ECO:0000313" key="6">
    <source>
        <dbReference type="EMBL" id="OAM88498.1"/>
    </source>
</evidence>
<name>A0A178IFJ6_9BACT</name>
<dbReference type="PANTHER" id="PTHR46733:SF4">
    <property type="entry name" value="HEAT SHOCK PROTEIN 21, CHLOROPLASTIC"/>
    <property type="match status" value="1"/>
</dbReference>
<dbReference type="Gene3D" id="2.60.40.790">
    <property type="match status" value="1"/>
</dbReference>
<evidence type="ECO:0000256" key="3">
    <source>
        <dbReference type="RuleBase" id="RU003616"/>
    </source>
</evidence>
<dbReference type="GO" id="GO:0009408">
    <property type="term" value="P:response to heat"/>
    <property type="evidence" value="ECO:0007669"/>
    <property type="project" value="InterPro"/>
</dbReference>
<sequence>MRLIHYTQPDIRSLAFAGRSPWAGLESEVDRWFESVLGSGGDIRDDGHFPLDLYEDEGNTYVRANLPGIARSDINVEIVDGYLNISATRKTEGEDGGETFSISRSLSLPDSVEEDKVTATSENGVLTVTLPKKEEAKPRKVAISVN</sequence>
<organism evidence="6 7">
    <name type="scientific">Termitidicoccus mucosus</name>
    <dbReference type="NCBI Taxonomy" id="1184151"/>
    <lineage>
        <taxon>Bacteria</taxon>
        <taxon>Pseudomonadati</taxon>
        <taxon>Verrucomicrobiota</taxon>
        <taxon>Opitutia</taxon>
        <taxon>Opitutales</taxon>
        <taxon>Opitutaceae</taxon>
        <taxon>Termitidicoccus</taxon>
    </lineage>
</organism>
<protein>
    <submittedName>
        <fullName evidence="6">Heat-shock protein Hsp20</fullName>
    </submittedName>
</protein>
<dbReference type="AlphaFoldDB" id="A0A178IFJ6"/>
<comment type="similarity">
    <text evidence="2 3">Belongs to the small heat shock protein (HSP20) family.</text>
</comment>
<reference evidence="6 7" key="1">
    <citation type="submission" date="2016-01" db="EMBL/GenBank/DDBJ databases">
        <title>High potential of lignocellulose degradation of a new Verrucomicrobia species.</title>
        <authorList>
            <person name="Wang Y."/>
            <person name="Shi Y."/>
            <person name="Qiu Z."/>
            <person name="Liu S."/>
            <person name="Yang H."/>
        </authorList>
    </citation>
    <scope>NUCLEOTIDE SEQUENCE [LARGE SCALE GENOMIC DNA]</scope>
    <source>
        <strain evidence="6 7">TSB47</strain>
    </source>
</reference>
<feature type="domain" description="CS" evidence="5">
    <location>
        <begin position="46"/>
        <end position="141"/>
    </location>
</feature>
<dbReference type="OrthoDB" id="9792695at2"/>
<dbReference type="EMBL" id="LRRQ01000127">
    <property type="protein sequence ID" value="OAM88498.1"/>
    <property type="molecule type" value="Genomic_DNA"/>
</dbReference>
<evidence type="ECO:0000256" key="2">
    <source>
        <dbReference type="PROSITE-ProRule" id="PRU00285"/>
    </source>
</evidence>
<dbReference type="PROSITE" id="PS01031">
    <property type="entry name" value="SHSP"/>
    <property type="match status" value="1"/>
</dbReference>
<feature type="domain" description="SHSP" evidence="4">
    <location>
        <begin position="42"/>
        <end position="146"/>
    </location>
</feature>
<dbReference type="STRING" id="1184151.AW736_16830"/>
<dbReference type="InterPro" id="IPR008978">
    <property type="entry name" value="HSP20-like_chaperone"/>
</dbReference>
<proteinExistence type="inferred from homology"/>
<dbReference type="Pfam" id="PF00011">
    <property type="entry name" value="HSP20"/>
    <property type="match status" value="1"/>
</dbReference>